<dbReference type="STRING" id="476157.GCA_001663155_00730"/>
<accession>A0A562US12</accession>
<gene>
    <name evidence="2" type="ORF">JN10_0009</name>
</gene>
<name>A0A562US12_9SPHN</name>
<dbReference type="OrthoDB" id="7349915at2"/>
<dbReference type="Proteomes" id="UP000320547">
    <property type="component" value="Unassembled WGS sequence"/>
</dbReference>
<feature type="transmembrane region" description="Helical" evidence="1">
    <location>
        <begin position="111"/>
        <end position="131"/>
    </location>
</feature>
<feature type="transmembrane region" description="Helical" evidence="1">
    <location>
        <begin position="60"/>
        <end position="82"/>
    </location>
</feature>
<evidence type="ECO:0008006" key="4">
    <source>
        <dbReference type="Google" id="ProtNLM"/>
    </source>
</evidence>
<keyword evidence="3" id="KW-1185">Reference proteome</keyword>
<sequence>MAIKPRDPLLAAGKVMTVLLTALTSLVSALLLALIPVILFNQEDFAASIELANGANVSTALAATIALLLIAAAITAMAAYFFQLLRRIIDTVGNHDPFTTENAGRLSRMGWIALIFQIATIPVGGLVLFLAHNVPAENLKIDYDFSLTGLLLAVVLFILARVFRHGAEMREDLEGTV</sequence>
<feature type="transmembrane region" description="Helical" evidence="1">
    <location>
        <begin position="12"/>
        <end position="40"/>
    </location>
</feature>
<dbReference type="AlphaFoldDB" id="A0A562US12"/>
<organism evidence="2 3">
    <name type="scientific">Altererythrobacter ishigakiensis</name>
    <dbReference type="NCBI Taxonomy" id="476157"/>
    <lineage>
        <taxon>Bacteria</taxon>
        <taxon>Pseudomonadati</taxon>
        <taxon>Pseudomonadota</taxon>
        <taxon>Alphaproteobacteria</taxon>
        <taxon>Sphingomonadales</taxon>
        <taxon>Erythrobacteraceae</taxon>
        <taxon>Altererythrobacter</taxon>
    </lineage>
</organism>
<keyword evidence="1" id="KW-1133">Transmembrane helix</keyword>
<reference evidence="2 3" key="1">
    <citation type="submission" date="2019-07" db="EMBL/GenBank/DDBJ databases">
        <title>Genomic Encyclopedia of Archaeal and Bacterial Type Strains, Phase II (KMG-II): from individual species to whole genera.</title>
        <authorList>
            <person name="Goeker M."/>
        </authorList>
    </citation>
    <scope>NUCLEOTIDE SEQUENCE [LARGE SCALE GENOMIC DNA]</scope>
    <source>
        <strain evidence="2 3">ATCC BAA-2084</strain>
    </source>
</reference>
<protein>
    <recommendedName>
        <fullName evidence="4">DUF2975 family protein</fullName>
    </recommendedName>
</protein>
<dbReference type="Pfam" id="PF11188">
    <property type="entry name" value="DUF2975"/>
    <property type="match status" value="1"/>
</dbReference>
<evidence type="ECO:0000313" key="2">
    <source>
        <dbReference type="EMBL" id="TWJ08400.1"/>
    </source>
</evidence>
<evidence type="ECO:0000313" key="3">
    <source>
        <dbReference type="Proteomes" id="UP000320547"/>
    </source>
</evidence>
<evidence type="ECO:0000256" key="1">
    <source>
        <dbReference type="SAM" id="Phobius"/>
    </source>
</evidence>
<keyword evidence="1" id="KW-0472">Membrane</keyword>
<dbReference type="EMBL" id="VLLK01000001">
    <property type="protein sequence ID" value="TWJ08400.1"/>
    <property type="molecule type" value="Genomic_DNA"/>
</dbReference>
<comment type="caution">
    <text evidence="2">The sequence shown here is derived from an EMBL/GenBank/DDBJ whole genome shotgun (WGS) entry which is preliminary data.</text>
</comment>
<feature type="transmembrane region" description="Helical" evidence="1">
    <location>
        <begin position="143"/>
        <end position="163"/>
    </location>
</feature>
<dbReference type="InterPro" id="IPR021354">
    <property type="entry name" value="DUF2975"/>
</dbReference>
<dbReference type="RefSeq" id="WP_067597484.1">
    <property type="nucleotide sequence ID" value="NZ_CP015963.1"/>
</dbReference>
<keyword evidence="1" id="KW-0812">Transmembrane</keyword>
<proteinExistence type="predicted"/>